<gene>
    <name evidence="2" type="ORF">EDD63_1971</name>
</gene>
<proteinExistence type="predicted"/>
<feature type="transmembrane region" description="Helical" evidence="1">
    <location>
        <begin position="12"/>
        <end position="31"/>
    </location>
</feature>
<dbReference type="PROSITE" id="PS51257">
    <property type="entry name" value="PROKAR_LIPOPROTEIN"/>
    <property type="match status" value="1"/>
</dbReference>
<evidence type="ECO:0000256" key="1">
    <source>
        <dbReference type="SAM" id="Phobius"/>
    </source>
</evidence>
<feature type="transmembrane region" description="Helical" evidence="1">
    <location>
        <begin position="184"/>
        <end position="202"/>
    </location>
</feature>
<sequence>MMKKITMDKKRISTIVLLVCACCFFVFLYWLNTEKLESYSLIHADNLQYEKATITKVYDQYLEADEQTSSGYRGTQDVKVKVTSGKLEGKEFSITNYVTKTHNILVEEGSKVIVAVDETQAGNSVSIYNYQRTNGIYLMIGLFVVLMIAVGGMKGLKAAVGLAFTFITVLFFTLPLVFHGYSPILIAIISAVIISAFTLLIIDGPTKKTLVAFVGTACGVMVAGLIFNIFS</sequence>
<dbReference type="EMBL" id="SODD01000097">
    <property type="protein sequence ID" value="TDW06785.1"/>
    <property type="molecule type" value="Genomic_DNA"/>
</dbReference>
<dbReference type="Pfam" id="PF07907">
    <property type="entry name" value="YibE_F"/>
    <property type="match status" value="1"/>
</dbReference>
<organism evidence="2 3">
    <name type="scientific">Breznakia blatticola</name>
    <dbReference type="NCBI Taxonomy" id="1754012"/>
    <lineage>
        <taxon>Bacteria</taxon>
        <taxon>Bacillati</taxon>
        <taxon>Bacillota</taxon>
        <taxon>Erysipelotrichia</taxon>
        <taxon>Erysipelotrichales</taxon>
        <taxon>Erysipelotrichaceae</taxon>
        <taxon>Breznakia</taxon>
    </lineage>
</organism>
<keyword evidence="1" id="KW-1133">Transmembrane helix</keyword>
<feature type="non-terminal residue" evidence="2">
    <location>
        <position position="231"/>
    </location>
</feature>
<comment type="caution">
    <text evidence="2">The sequence shown here is derived from an EMBL/GenBank/DDBJ whole genome shotgun (WGS) entry which is preliminary data.</text>
</comment>
<evidence type="ECO:0000313" key="2">
    <source>
        <dbReference type="EMBL" id="TDW06785.1"/>
    </source>
</evidence>
<dbReference type="PANTHER" id="PTHR41771">
    <property type="entry name" value="MEMBRANE PROTEIN-RELATED"/>
    <property type="match status" value="1"/>
</dbReference>
<feature type="transmembrane region" description="Helical" evidence="1">
    <location>
        <begin position="135"/>
        <end position="152"/>
    </location>
</feature>
<accession>A0A4V3G5V5</accession>
<feature type="transmembrane region" description="Helical" evidence="1">
    <location>
        <begin position="209"/>
        <end position="230"/>
    </location>
</feature>
<dbReference type="Proteomes" id="UP000294743">
    <property type="component" value="Unassembled WGS sequence"/>
</dbReference>
<evidence type="ECO:0000313" key="3">
    <source>
        <dbReference type="Proteomes" id="UP000294743"/>
    </source>
</evidence>
<protein>
    <submittedName>
        <fullName evidence="2">YibE/F-like protein</fullName>
    </submittedName>
</protein>
<dbReference type="AlphaFoldDB" id="A0A4V3G5V5"/>
<name>A0A4V3G5V5_9FIRM</name>
<dbReference type="InterPro" id="IPR012507">
    <property type="entry name" value="YibE_F"/>
</dbReference>
<dbReference type="PANTHER" id="PTHR41771:SF1">
    <property type="entry name" value="MEMBRANE PROTEIN"/>
    <property type="match status" value="1"/>
</dbReference>
<keyword evidence="3" id="KW-1185">Reference proteome</keyword>
<keyword evidence="1" id="KW-0812">Transmembrane</keyword>
<keyword evidence="1" id="KW-0472">Membrane</keyword>
<feature type="transmembrane region" description="Helical" evidence="1">
    <location>
        <begin position="159"/>
        <end position="178"/>
    </location>
</feature>
<reference evidence="2 3" key="1">
    <citation type="submission" date="2019-03" db="EMBL/GenBank/DDBJ databases">
        <title>Genomic Encyclopedia of Type Strains, Phase IV (KMG-IV): sequencing the most valuable type-strain genomes for metagenomic binning, comparative biology and taxonomic classification.</title>
        <authorList>
            <person name="Goeker M."/>
        </authorList>
    </citation>
    <scope>NUCLEOTIDE SEQUENCE [LARGE SCALE GENOMIC DNA]</scope>
    <source>
        <strain evidence="2 3">DSM 28867</strain>
    </source>
</reference>